<proteinExistence type="predicted"/>
<evidence type="ECO:0000313" key="3">
    <source>
        <dbReference type="Proteomes" id="UP000518752"/>
    </source>
</evidence>
<feature type="compositionally biased region" description="Polar residues" evidence="1">
    <location>
        <begin position="107"/>
        <end position="117"/>
    </location>
</feature>
<dbReference type="Proteomes" id="UP000518752">
    <property type="component" value="Unassembled WGS sequence"/>
</dbReference>
<protein>
    <submittedName>
        <fullName evidence="2">Uncharacterized protein</fullName>
    </submittedName>
</protein>
<feature type="compositionally biased region" description="Low complexity" evidence="1">
    <location>
        <begin position="137"/>
        <end position="148"/>
    </location>
</feature>
<name>A0A8H5ME76_9AGAR</name>
<organism evidence="2 3">
    <name type="scientific">Collybiopsis confluens</name>
    <dbReference type="NCBI Taxonomy" id="2823264"/>
    <lineage>
        <taxon>Eukaryota</taxon>
        <taxon>Fungi</taxon>
        <taxon>Dikarya</taxon>
        <taxon>Basidiomycota</taxon>
        <taxon>Agaricomycotina</taxon>
        <taxon>Agaricomycetes</taxon>
        <taxon>Agaricomycetidae</taxon>
        <taxon>Agaricales</taxon>
        <taxon>Marasmiineae</taxon>
        <taxon>Omphalotaceae</taxon>
        <taxon>Collybiopsis</taxon>
    </lineage>
</organism>
<comment type="caution">
    <text evidence="2">The sequence shown here is derived from an EMBL/GenBank/DDBJ whole genome shotgun (WGS) entry which is preliminary data.</text>
</comment>
<reference evidence="2 3" key="1">
    <citation type="journal article" date="2020" name="ISME J.">
        <title>Uncovering the hidden diversity of litter-decomposition mechanisms in mushroom-forming fungi.</title>
        <authorList>
            <person name="Floudas D."/>
            <person name="Bentzer J."/>
            <person name="Ahren D."/>
            <person name="Johansson T."/>
            <person name="Persson P."/>
            <person name="Tunlid A."/>
        </authorList>
    </citation>
    <scope>NUCLEOTIDE SEQUENCE [LARGE SCALE GENOMIC DNA]</scope>
    <source>
        <strain evidence="2 3">CBS 406.79</strain>
    </source>
</reference>
<accession>A0A8H5ME76</accession>
<sequence>MQIDIHMNDSDGQATAALLDDFGFPPLAHLPAGHFTSPGYLLIECPINHCNAECKPKCKKDHYNDSSGPHLLEGKFKFTIDAHKELNHLRIADHYRSSREPVIETAVKSSDATSSPVISDEEPSSANPGLYLPSGPDAPTSPVATASPANTFDEEHSVVNHDFDLPHSTASALRYGVQWNHFDFIFLS</sequence>
<gene>
    <name evidence="2" type="ORF">D9757_005303</name>
</gene>
<feature type="region of interest" description="Disordered" evidence="1">
    <location>
        <begin position="105"/>
        <end position="148"/>
    </location>
</feature>
<dbReference type="EMBL" id="JAACJN010000015">
    <property type="protein sequence ID" value="KAF5390426.1"/>
    <property type="molecule type" value="Genomic_DNA"/>
</dbReference>
<evidence type="ECO:0000313" key="2">
    <source>
        <dbReference type="EMBL" id="KAF5390426.1"/>
    </source>
</evidence>
<evidence type="ECO:0000256" key="1">
    <source>
        <dbReference type="SAM" id="MobiDB-lite"/>
    </source>
</evidence>
<keyword evidence="3" id="KW-1185">Reference proteome</keyword>
<dbReference type="AlphaFoldDB" id="A0A8H5ME76"/>